<dbReference type="Proteomes" id="UP001524570">
    <property type="component" value="Unassembled WGS sequence"/>
</dbReference>
<comment type="caution">
    <text evidence="1">The sequence shown here is derived from an EMBL/GenBank/DDBJ whole genome shotgun (WGS) entry which is preliminary data.</text>
</comment>
<reference evidence="1 2" key="1">
    <citation type="submission" date="2022-07" db="EMBL/GenBank/DDBJ databases">
        <title>Methylomonas rivi sp. nov., Methylomonas rosea sp. nov., Methylomonas aureus sp. nov. and Methylomonas subterranea sp. nov., four novel methanotrophs isolated from a freshwater creek and the deep terrestrial subsurface.</title>
        <authorList>
            <person name="Abin C."/>
            <person name="Sankaranarayanan K."/>
            <person name="Garner C."/>
            <person name="Sindelar R."/>
            <person name="Kotary K."/>
            <person name="Garner R."/>
            <person name="Barclay S."/>
            <person name="Lawson P."/>
            <person name="Krumholz L."/>
        </authorList>
    </citation>
    <scope>NUCLEOTIDE SEQUENCE [LARGE SCALE GENOMIC DNA]</scope>
    <source>
        <strain evidence="1 2">WSC-7</strain>
    </source>
</reference>
<dbReference type="EMBL" id="JANIBL010000031">
    <property type="protein sequence ID" value="MCQ8117990.1"/>
    <property type="molecule type" value="Genomic_DNA"/>
</dbReference>
<accession>A0ABT1TU02</accession>
<organism evidence="1 2">
    <name type="scientific">Methylomonas rosea</name>
    <dbReference type="NCBI Taxonomy" id="2952227"/>
    <lineage>
        <taxon>Bacteria</taxon>
        <taxon>Pseudomonadati</taxon>
        <taxon>Pseudomonadota</taxon>
        <taxon>Gammaproteobacteria</taxon>
        <taxon>Methylococcales</taxon>
        <taxon>Methylococcaceae</taxon>
        <taxon>Methylomonas</taxon>
    </lineage>
</organism>
<dbReference type="RefSeq" id="WP_256607054.1">
    <property type="nucleotide sequence ID" value="NZ_JANIBL010000031.1"/>
</dbReference>
<sequence>MALAKLPVQDAGSKTLTASTAQQPLDTLHAYPCDFYWHENARIKSFDALRIGLENQAHNQHVQCFLDIKNTCHRAEAITLIANSLASDHLHYRGIGNRVTVSIVSHA</sequence>
<proteinExistence type="predicted"/>
<name>A0ABT1TU02_9GAMM</name>
<keyword evidence="2" id="KW-1185">Reference proteome</keyword>
<protein>
    <submittedName>
        <fullName evidence="1">Uncharacterized protein</fullName>
    </submittedName>
</protein>
<evidence type="ECO:0000313" key="2">
    <source>
        <dbReference type="Proteomes" id="UP001524570"/>
    </source>
</evidence>
<evidence type="ECO:0000313" key="1">
    <source>
        <dbReference type="EMBL" id="MCQ8117990.1"/>
    </source>
</evidence>
<gene>
    <name evidence="1" type="ORF">NP589_11185</name>
</gene>